<dbReference type="GO" id="GO:1905897">
    <property type="term" value="P:regulation of response to endoplasmic reticulum stress"/>
    <property type="evidence" value="ECO:0007669"/>
    <property type="project" value="TreeGrafter"/>
</dbReference>
<keyword evidence="1" id="KW-0812">Transmembrane</keyword>
<dbReference type="AlphaFoldDB" id="A0A4Y7K6J9"/>
<dbReference type="GO" id="GO:0004222">
    <property type="term" value="F:metalloendopeptidase activity"/>
    <property type="evidence" value="ECO:0007669"/>
    <property type="project" value="InterPro"/>
</dbReference>
<dbReference type="PANTHER" id="PTHR13325:SF3">
    <property type="entry name" value="MEMBRANE-BOUND TRANSCRIPTION FACTOR SITE-2 PROTEASE"/>
    <property type="match status" value="1"/>
</dbReference>
<evidence type="ECO:0000256" key="1">
    <source>
        <dbReference type="SAM" id="Phobius"/>
    </source>
</evidence>
<evidence type="ECO:0000313" key="2">
    <source>
        <dbReference type="EMBL" id="RZC67598.1"/>
    </source>
</evidence>
<name>A0A4Y7K6J9_PAPSO</name>
<accession>A0A4Y7K6J9</accession>
<reference evidence="2 3" key="1">
    <citation type="journal article" date="2018" name="Science">
        <title>The opium poppy genome and morphinan production.</title>
        <authorList>
            <person name="Guo L."/>
            <person name="Winzer T."/>
            <person name="Yang X."/>
            <person name="Li Y."/>
            <person name="Ning Z."/>
            <person name="He Z."/>
            <person name="Teodor R."/>
            <person name="Lu Y."/>
            <person name="Bowser T.A."/>
            <person name="Graham I.A."/>
            <person name="Ye K."/>
        </authorList>
    </citation>
    <scope>NUCLEOTIDE SEQUENCE [LARGE SCALE GENOMIC DNA]</scope>
    <source>
        <strain evidence="3">cv. HN1</strain>
        <tissue evidence="2">Leaves</tissue>
    </source>
</reference>
<sequence length="154" mass="17403">MRDDRRWRTASEKVRYCDYKISAFNDFLFSFGRKYSRFLRIWFSMGITFSVAALLGATLVLLWNSTSIVRLYNGNVDISNDLVFGFFSLPPLSVLKVPSLGVSLIDGGFIIFSTLISVAVHEFGHAISAARFVFVVTFLFMSNLQCSYHLGSVQ</sequence>
<dbReference type="STRING" id="3469.A0A4Y7K6J9"/>
<feature type="transmembrane region" description="Helical" evidence="1">
    <location>
        <begin position="41"/>
        <end position="63"/>
    </location>
</feature>
<keyword evidence="1" id="KW-0472">Membrane</keyword>
<organism evidence="2 3">
    <name type="scientific">Papaver somniferum</name>
    <name type="common">Opium poppy</name>
    <dbReference type="NCBI Taxonomy" id="3469"/>
    <lineage>
        <taxon>Eukaryota</taxon>
        <taxon>Viridiplantae</taxon>
        <taxon>Streptophyta</taxon>
        <taxon>Embryophyta</taxon>
        <taxon>Tracheophyta</taxon>
        <taxon>Spermatophyta</taxon>
        <taxon>Magnoliopsida</taxon>
        <taxon>Ranunculales</taxon>
        <taxon>Papaveraceae</taxon>
        <taxon>Papaveroideae</taxon>
        <taxon>Papaver</taxon>
    </lineage>
</organism>
<evidence type="ECO:0000313" key="3">
    <source>
        <dbReference type="Proteomes" id="UP000316621"/>
    </source>
</evidence>
<protein>
    <submittedName>
        <fullName evidence="2">Uncharacterized protein</fullName>
    </submittedName>
</protein>
<dbReference type="PANTHER" id="PTHR13325">
    <property type="entry name" value="PROTEASE M50 MEMBRANE-BOUND TRANSCRIPTION FACTOR SITE 2 PROTEASE"/>
    <property type="match status" value="1"/>
</dbReference>
<dbReference type="EMBL" id="CM010720">
    <property type="protein sequence ID" value="RZC67598.1"/>
    <property type="molecule type" value="Genomic_DNA"/>
</dbReference>
<dbReference type="InterPro" id="IPR001193">
    <property type="entry name" value="MBTPS2"/>
</dbReference>
<feature type="transmembrane region" description="Helical" evidence="1">
    <location>
        <begin position="100"/>
        <end position="120"/>
    </location>
</feature>
<proteinExistence type="predicted"/>
<dbReference type="GO" id="GO:0016020">
    <property type="term" value="C:membrane"/>
    <property type="evidence" value="ECO:0007669"/>
    <property type="project" value="InterPro"/>
</dbReference>
<dbReference type="GO" id="GO:0031293">
    <property type="term" value="P:membrane protein intracellular domain proteolysis"/>
    <property type="evidence" value="ECO:0007669"/>
    <property type="project" value="TreeGrafter"/>
</dbReference>
<dbReference type="Gramene" id="RZC67598">
    <property type="protein sequence ID" value="RZC67598"/>
    <property type="gene ID" value="C5167_011291"/>
</dbReference>
<gene>
    <name evidence="2" type="ORF">C5167_011291</name>
</gene>
<dbReference type="Proteomes" id="UP000316621">
    <property type="component" value="Chromosome 6"/>
</dbReference>
<keyword evidence="1" id="KW-1133">Transmembrane helix</keyword>
<dbReference type="GO" id="GO:0005737">
    <property type="term" value="C:cytoplasm"/>
    <property type="evidence" value="ECO:0007669"/>
    <property type="project" value="TreeGrafter"/>
</dbReference>
<keyword evidence="3" id="KW-1185">Reference proteome</keyword>
<feature type="transmembrane region" description="Helical" evidence="1">
    <location>
        <begin position="132"/>
        <end position="151"/>
    </location>
</feature>